<keyword evidence="2" id="KW-0808">Transferase</keyword>
<keyword evidence="2" id="KW-0418">Kinase</keyword>
<dbReference type="Pfam" id="PF00498">
    <property type="entry name" value="FHA"/>
    <property type="match status" value="1"/>
</dbReference>
<accession>A0A166WDL3</accession>
<dbReference type="PROSITE" id="PS50006">
    <property type="entry name" value="FHA_DOMAIN"/>
    <property type="match status" value="1"/>
</dbReference>
<proteinExistence type="predicted"/>
<gene>
    <name evidence="2" type="ORF">NOR_08371</name>
</gene>
<dbReference type="InterPro" id="IPR008984">
    <property type="entry name" value="SMAD_FHA_dom_sf"/>
</dbReference>
<protein>
    <submittedName>
        <fullName evidence="2">Serine/threonine protein kinase</fullName>
    </submittedName>
</protein>
<evidence type="ECO:0000313" key="3">
    <source>
        <dbReference type="Proteomes" id="UP000243498"/>
    </source>
</evidence>
<reference evidence="2 3" key="1">
    <citation type="journal article" date="2016" name="Genome Biol. Evol.">
        <title>Divergent and convergent evolution of fungal pathogenicity.</title>
        <authorList>
            <person name="Shang Y."/>
            <person name="Xiao G."/>
            <person name="Zheng P."/>
            <person name="Cen K."/>
            <person name="Zhan S."/>
            <person name="Wang C."/>
        </authorList>
    </citation>
    <scope>NUCLEOTIDE SEQUENCE [LARGE SCALE GENOMIC DNA]</scope>
    <source>
        <strain evidence="2 3">RCEF 4871</strain>
    </source>
</reference>
<dbReference type="Proteomes" id="UP000243498">
    <property type="component" value="Unassembled WGS sequence"/>
</dbReference>
<dbReference type="EMBL" id="AZHC01000050">
    <property type="protein sequence ID" value="OAA34613.1"/>
    <property type="molecule type" value="Genomic_DNA"/>
</dbReference>
<keyword evidence="2" id="KW-0723">Serine/threonine-protein kinase</keyword>
<comment type="caution">
    <text evidence="2">The sequence shown here is derived from an EMBL/GenBank/DDBJ whole genome shotgun (WGS) entry which is preliminary data.</text>
</comment>
<organism evidence="2 3">
    <name type="scientific">Metarhizium rileyi (strain RCEF 4871)</name>
    <name type="common">Nomuraea rileyi</name>
    <dbReference type="NCBI Taxonomy" id="1649241"/>
    <lineage>
        <taxon>Eukaryota</taxon>
        <taxon>Fungi</taxon>
        <taxon>Dikarya</taxon>
        <taxon>Ascomycota</taxon>
        <taxon>Pezizomycotina</taxon>
        <taxon>Sordariomycetes</taxon>
        <taxon>Hypocreomycetidae</taxon>
        <taxon>Hypocreales</taxon>
        <taxon>Clavicipitaceae</taxon>
        <taxon>Metarhizium</taxon>
    </lineage>
</organism>
<name>A0A166WDL3_METRR</name>
<dbReference type="AlphaFoldDB" id="A0A166WDL3"/>
<dbReference type="SUPFAM" id="SSF49879">
    <property type="entry name" value="SMAD/FHA domain"/>
    <property type="match status" value="1"/>
</dbReference>
<dbReference type="GO" id="GO:0004674">
    <property type="term" value="F:protein serine/threonine kinase activity"/>
    <property type="evidence" value="ECO:0007669"/>
    <property type="project" value="UniProtKB-KW"/>
</dbReference>
<dbReference type="InterPro" id="IPR000253">
    <property type="entry name" value="FHA_dom"/>
</dbReference>
<feature type="domain" description="FHA" evidence="1">
    <location>
        <begin position="73"/>
        <end position="119"/>
    </location>
</feature>
<evidence type="ECO:0000259" key="1">
    <source>
        <dbReference type="PROSITE" id="PS50006"/>
    </source>
</evidence>
<dbReference type="Gene3D" id="2.60.200.20">
    <property type="match status" value="1"/>
</dbReference>
<keyword evidence="3" id="KW-1185">Reference proteome</keyword>
<evidence type="ECO:0000313" key="2">
    <source>
        <dbReference type="EMBL" id="OAA34613.1"/>
    </source>
</evidence>
<sequence length="239" mass="26344">MSNAHDIIAWLVPTARGSPADKATLLSANISRTVSISSSTRLLAKLSHLSTCPPQKAIQLCFSQRPRRAGRRFVLGSDANSCDVLLPDMPGISAQHCSIGFDAESRLVLDDFSERGTQVWYDWECSGDQRDCSWVLSSRSRREFPGAVGRIAIDIQGVRFHVVLNDHFAHGEAYEASVAAFCAQPRWTGCLASWAVDPSLCTQPLIQHIFVKGHGGEPTGEMYLWDMSRPWEPMVRASA</sequence>
<dbReference type="STRING" id="1081105.A0A166WDL3"/>
<dbReference type="OrthoDB" id="10252171at2759"/>
<dbReference type="OMA" id="DIIAWLV"/>